<dbReference type="AlphaFoldDB" id="A0A6C6ZTA0"/>
<reference evidence="1 2" key="1">
    <citation type="journal article" date="2011" name="J. Bacteriol.">
        <title>Comparative genomics of 28 Salmonella enterica isolates: evidence for CRISPR-mediated adaptive sublineage evolution.</title>
        <authorList>
            <person name="Fricke W.F."/>
            <person name="Mammel M.K."/>
            <person name="McDermott P.F."/>
            <person name="Tartera C."/>
            <person name="White D.G."/>
            <person name="Leclerc J.E."/>
            <person name="Ravel J."/>
            <person name="Cebula T.A."/>
        </authorList>
    </citation>
    <scope>NUCLEOTIDE SEQUENCE [LARGE SCALE GENOMIC DNA]</scope>
    <source>
        <strain evidence="1 2">CT_02021853</strain>
        <plasmid evidence="1 2">pCT02021853_74</plasmid>
    </source>
</reference>
<evidence type="ECO:0000313" key="1">
    <source>
        <dbReference type="EMBL" id="ACH73524.1"/>
    </source>
</evidence>
<organism evidence="1 2">
    <name type="scientific">Salmonella dublin (strain CT_02021853)</name>
    <dbReference type="NCBI Taxonomy" id="439851"/>
    <lineage>
        <taxon>Bacteria</taxon>
        <taxon>Pseudomonadati</taxon>
        <taxon>Pseudomonadota</taxon>
        <taxon>Gammaproteobacteria</taxon>
        <taxon>Enterobacterales</taxon>
        <taxon>Enterobacteriaceae</taxon>
        <taxon>Salmonella</taxon>
    </lineage>
</organism>
<accession>A0A6C6ZTA0</accession>
<proteinExistence type="predicted"/>
<protein>
    <submittedName>
        <fullName evidence="1">Uncharacterized protein</fullName>
    </submittedName>
</protein>
<keyword evidence="1" id="KW-0614">Plasmid</keyword>
<evidence type="ECO:0000313" key="2">
    <source>
        <dbReference type="Proteomes" id="UP000008322"/>
    </source>
</evidence>
<dbReference type="EMBL" id="CP001143">
    <property type="protein sequence ID" value="ACH73524.1"/>
    <property type="molecule type" value="Genomic_DNA"/>
</dbReference>
<sequence>MFPNRRGRESAARARILWNLSTGQVMNRLFIYKRERLCI</sequence>
<dbReference type="KEGG" id="sed:SeD_B0065"/>
<gene>
    <name evidence="1" type="ordered locus">SeD_B0065</name>
</gene>
<geneLocation type="plasmid" evidence="1 2">
    <name>pCT02021853_74</name>
</geneLocation>
<name>A0A6C6ZTA0_SALDC</name>
<dbReference type="Proteomes" id="UP000008322">
    <property type="component" value="Plasmid pCT02021853_74"/>
</dbReference>